<comment type="caution">
    <text evidence="11">The sequence shown here is derived from an EMBL/GenBank/DDBJ whole genome shotgun (WGS) entry which is preliminary data.</text>
</comment>
<dbReference type="SUPFAM" id="SSF48264">
    <property type="entry name" value="Cytochrome P450"/>
    <property type="match status" value="1"/>
</dbReference>
<dbReference type="GO" id="GO:0016705">
    <property type="term" value="F:oxidoreductase activity, acting on paired donors, with incorporation or reduction of molecular oxygen"/>
    <property type="evidence" value="ECO:0007669"/>
    <property type="project" value="InterPro"/>
</dbReference>
<dbReference type="EMBL" id="QPFP01000011">
    <property type="protein sequence ID" value="TEB33718.1"/>
    <property type="molecule type" value="Genomic_DNA"/>
</dbReference>
<keyword evidence="5 9" id="KW-0479">Metal-binding</keyword>
<dbReference type="CDD" id="cd11065">
    <property type="entry name" value="CYP64-like"/>
    <property type="match status" value="1"/>
</dbReference>
<dbReference type="PRINTS" id="PR00463">
    <property type="entry name" value="EP450I"/>
</dbReference>
<proteinExistence type="inferred from homology"/>
<evidence type="ECO:0000256" key="1">
    <source>
        <dbReference type="ARBA" id="ARBA00001971"/>
    </source>
</evidence>
<protein>
    <submittedName>
        <fullName evidence="11">Cytochrome P450</fullName>
    </submittedName>
</protein>
<dbReference type="PRINTS" id="PR00385">
    <property type="entry name" value="P450"/>
</dbReference>
<dbReference type="InterPro" id="IPR017972">
    <property type="entry name" value="Cyt_P450_CS"/>
</dbReference>
<keyword evidence="4 9" id="KW-0349">Heme</keyword>
<evidence type="ECO:0000256" key="9">
    <source>
        <dbReference type="PIRSR" id="PIRSR602401-1"/>
    </source>
</evidence>
<dbReference type="InterPro" id="IPR002401">
    <property type="entry name" value="Cyt_P450_E_grp-I"/>
</dbReference>
<accession>A0A4Y7TIG3</accession>
<organism evidence="11 12">
    <name type="scientific">Coprinellus micaceus</name>
    <name type="common">Glistening ink-cap mushroom</name>
    <name type="synonym">Coprinus micaceus</name>
    <dbReference type="NCBI Taxonomy" id="71717"/>
    <lineage>
        <taxon>Eukaryota</taxon>
        <taxon>Fungi</taxon>
        <taxon>Dikarya</taxon>
        <taxon>Basidiomycota</taxon>
        <taxon>Agaricomycotina</taxon>
        <taxon>Agaricomycetes</taxon>
        <taxon>Agaricomycetidae</taxon>
        <taxon>Agaricales</taxon>
        <taxon>Agaricineae</taxon>
        <taxon>Psathyrellaceae</taxon>
        <taxon>Coprinellus</taxon>
    </lineage>
</organism>
<evidence type="ECO:0000256" key="2">
    <source>
        <dbReference type="ARBA" id="ARBA00005179"/>
    </source>
</evidence>
<evidence type="ECO:0000256" key="8">
    <source>
        <dbReference type="ARBA" id="ARBA00023033"/>
    </source>
</evidence>
<dbReference type="InterPro" id="IPR036396">
    <property type="entry name" value="Cyt_P450_sf"/>
</dbReference>
<evidence type="ECO:0000313" key="11">
    <source>
        <dbReference type="EMBL" id="TEB33718.1"/>
    </source>
</evidence>
<evidence type="ECO:0000256" key="3">
    <source>
        <dbReference type="ARBA" id="ARBA00010617"/>
    </source>
</evidence>
<dbReference type="GO" id="GO:0005506">
    <property type="term" value="F:iron ion binding"/>
    <property type="evidence" value="ECO:0007669"/>
    <property type="project" value="InterPro"/>
</dbReference>
<dbReference type="Pfam" id="PF00067">
    <property type="entry name" value="p450"/>
    <property type="match status" value="1"/>
</dbReference>
<sequence>MSLPFVPNFALTSTLVVVGGAYFVYRALTRKHVPSHLPPGPPPLPFVGNLHQMPTSNQIEGFRDMAKIYGDVVYVRIFRQPMVIIDSLQAARDLLDKRSSIYSDRPRFVLFSELMGWHSASTHVRYGPRFRKHRRFMNAMFNSRAVSAFRPLQQKERITVMEGLLISPNAFLNHFRRFAAAMILKITYGHDVHSNDDHFIHLAERAATLTVQSGSPAATLVDFFPALRHIPTWAPFSNFKRKALETREAVEAMMEVPYAVVKSEMKTGIAVPSYTSALLESRADPLDGSVNPEDEEDIRGSAGTLYAGMSSSPYSPSAFLHTFVLAMVLNPDVLKKAQEEMDRVIGTHRLPTMEDRESLPYFDCVLKEVLRWNPLVPLGMPHRLMEDDCYRDFFIPKGSTILVNIYSILQDCANPGSFYPERYLEDESLPDPKTIIFGFGRRICPGRFLADSSVYMTLAALTALFDISPARDSEGKPMVPVVEYAEGFVRHPKPFRCSIKPRSERVLTLVKEAKAESTTTM</sequence>
<reference evidence="11 12" key="1">
    <citation type="journal article" date="2019" name="Nat. Ecol. Evol.">
        <title>Megaphylogeny resolves global patterns of mushroom evolution.</title>
        <authorList>
            <person name="Varga T."/>
            <person name="Krizsan K."/>
            <person name="Foldi C."/>
            <person name="Dima B."/>
            <person name="Sanchez-Garcia M."/>
            <person name="Sanchez-Ramirez S."/>
            <person name="Szollosi G.J."/>
            <person name="Szarkandi J.G."/>
            <person name="Papp V."/>
            <person name="Albert L."/>
            <person name="Andreopoulos W."/>
            <person name="Angelini C."/>
            <person name="Antonin V."/>
            <person name="Barry K.W."/>
            <person name="Bougher N.L."/>
            <person name="Buchanan P."/>
            <person name="Buyck B."/>
            <person name="Bense V."/>
            <person name="Catcheside P."/>
            <person name="Chovatia M."/>
            <person name="Cooper J."/>
            <person name="Damon W."/>
            <person name="Desjardin D."/>
            <person name="Finy P."/>
            <person name="Geml J."/>
            <person name="Haridas S."/>
            <person name="Hughes K."/>
            <person name="Justo A."/>
            <person name="Karasinski D."/>
            <person name="Kautmanova I."/>
            <person name="Kiss B."/>
            <person name="Kocsube S."/>
            <person name="Kotiranta H."/>
            <person name="LaButti K.M."/>
            <person name="Lechner B.E."/>
            <person name="Liimatainen K."/>
            <person name="Lipzen A."/>
            <person name="Lukacs Z."/>
            <person name="Mihaltcheva S."/>
            <person name="Morgado L.N."/>
            <person name="Niskanen T."/>
            <person name="Noordeloos M.E."/>
            <person name="Ohm R.A."/>
            <person name="Ortiz-Santana B."/>
            <person name="Ovrebo C."/>
            <person name="Racz N."/>
            <person name="Riley R."/>
            <person name="Savchenko A."/>
            <person name="Shiryaev A."/>
            <person name="Soop K."/>
            <person name="Spirin V."/>
            <person name="Szebenyi C."/>
            <person name="Tomsovsky M."/>
            <person name="Tulloss R.E."/>
            <person name="Uehling J."/>
            <person name="Grigoriev I.V."/>
            <person name="Vagvolgyi C."/>
            <person name="Papp T."/>
            <person name="Martin F.M."/>
            <person name="Miettinen O."/>
            <person name="Hibbett D.S."/>
            <person name="Nagy L.G."/>
        </authorList>
    </citation>
    <scope>NUCLEOTIDE SEQUENCE [LARGE SCALE GENOMIC DNA]</scope>
    <source>
        <strain evidence="11 12">FP101781</strain>
    </source>
</reference>
<keyword evidence="8 10" id="KW-0503">Monooxygenase</keyword>
<feature type="binding site" description="axial binding residue" evidence="9">
    <location>
        <position position="444"/>
    </location>
    <ligand>
        <name>heme</name>
        <dbReference type="ChEBI" id="CHEBI:30413"/>
    </ligand>
    <ligandPart>
        <name>Fe</name>
        <dbReference type="ChEBI" id="CHEBI:18248"/>
    </ligandPart>
</feature>
<comment type="pathway">
    <text evidence="2">Secondary metabolite biosynthesis.</text>
</comment>
<comment type="similarity">
    <text evidence="3 10">Belongs to the cytochrome P450 family.</text>
</comment>
<name>A0A4Y7TIG3_COPMI</name>
<evidence type="ECO:0000256" key="4">
    <source>
        <dbReference type="ARBA" id="ARBA00022617"/>
    </source>
</evidence>
<dbReference type="Gene3D" id="1.10.630.10">
    <property type="entry name" value="Cytochrome P450"/>
    <property type="match status" value="1"/>
</dbReference>
<comment type="cofactor">
    <cofactor evidence="1 9">
        <name>heme</name>
        <dbReference type="ChEBI" id="CHEBI:30413"/>
    </cofactor>
</comment>
<evidence type="ECO:0000313" key="12">
    <source>
        <dbReference type="Proteomes" id="UP000298030"/>
    </source>
</evidence>
<dbReference type="OrthoDB" id="2789670at2759"/>
<keyword evidence="12" id="KW-1185">Reference proteome</keyword>
<dbReference type="PANTHER" id="PTHR46300">
    <property type="entry name" value="P450, PUTATIVE (EUROFUNG)-RELATED-RELATED"/>
    <property type="match status" value="1"/>
</dbReference>
<evidence type="ECO:0000256" key="5">
    <source>
        <dbReference type="ARBA" id="ARBA00022723"/>
    </source>
</evidence>
<keyword evidence="7 9" id="KW-0408">Iron</keyword>
<gene>
    <name evidence="11" type="ORF">FA13DRAFT_1830842</name>
</gene>
<evidence type="ECO:0000256" key="10">
    <source>
        <dbReference type="RuleBase" id="RU000461"/>
    </source>
</evidence>
<dbReference type="GO" id="GO:0004497">
    <property type="term" value="F:monooxygenase activity"/>
    <property type="evidence" value="ECO:0007669"/>
    <property type="project" value="UniProtKB-KW"/>
</dbReference>
<dbReference type="GO" id="GO:0020037">
    <property type="term" value="F:heme binding"/>
    <property type="evidence" value="ECO:0007669"/>
    <property type="project" value="InterPro"/>
</dbReference>
<dbReference type="PROSITE" id="PS00086">
    <property type="entry name" value="CYTOCHROME_P450"/>
    <property type="match status" value="1"/>
</dbReference>
<keyword evidence="6 10" id="KW-0560">Oxidoreductase</keyword>
<evidence type="ECO:0000256" key="7">
    <source>
        <dbReference type="ARBA" id="ARBA00023004"/>
    </source>
</evidence>
<dbReference type="PANTHER" id="PTHR46300:SF7">
    <property type="entry name" value="P450, PUTATIVE (EUROFUNG)-RELATED"/>
    <property type="match status" value="1"/>
</dbReference>
<dbReference type="InterPro" id="IPR050364">
    <property type="entry name" value="Cytochrome_P450_fung"/>
</dbReference>
<dbReference type="InterPro" id="IPR001128">
    <property type="entry name" value="Cyt_P450"/>
</dbReference>
<dbReference type="Proteomes" id="UP000298030">
    <property type="component" value="Unassembled WGS sequence"/>
</dbReference>
<dbReference type="STRING" id="71717.A0A4Y7TIG3"/>
<evidence type="ECO:0000256" key="6">
    <source>
        <dbReference type="ARBA" id="ARBA00023002"/>
    </source>
</evidence>
<dbReference type="AlphaFoldDB" id="A0A4Y7TIG3"/>